<evidence type="ECO:0000313" key="8">
    <source>
        <dbReference type="Proteomes" id="UP000295357"/>
    </source>
</evidence>
<evidence type="ECO:0000256" key="5">
    <source>
        <dbReference type="ARBA" id="ARBA00023136"/>
    </source>
</evidence>
<dbReference type="Pfam" id="PF02690">
    <property type="entry name" value="Na_Pi_cotrans"/>
    <property type="match status" value="2"/>
</dbReference>
<dbReference type="NCBIfam" id="NF037997">
    <property type="entry name" value="Na_Pi_symport"/>
    <property type="match status" value="1"/>
</dbReference>
<evidence type="ECO:0000313" key="7">
    <source>
        <dbReference type="EMBL" id="TDP09239.1"/>
    </source>
</evidence>
<accession>A0A4R6N757</accession>
<keyword evidence="5 6" id="KW-0472">Membrane</keyword>
<dbReference type="InterPro" id="IPR003841">
    <property type="entry name" value="Na/Pi_transpt"/>
</dbReference>
<feature type="transmembrane region" description="Helical" evidence="6">
    <location>
        <begin position="47"/>
        <end position="74"/>
    </location>
</feature>
<evidence type="ECO:0000256" key="1">
    <source>
        <dbReference type="ARBA" id="ARBA00004651"/>
    </source>
</evidence>
<keyword evidence="3 6" id="KW-0812">Transmembrane</keyword>
<evidence type="ECO:0000256" key="3">
    <source>
        <dbReference type="ARBA" id="ARBA00022692"/>
    </source>
</evidence>
<feature type="transmembrane region" description="Helical" evidence="6">
    <location>
        <begin position="193"/>
        <end position="220"/>
    </location>
</feature>
<gene>
    <name evidence="7" type="ORF">DFR39_10577</name>
</gene>
<dbReference type="Proteomes" id="UP000295357">
    <property type="component" value="Unassembled WGS sequence"/>
</dbReference>
<keyword evidence="2" id="KW-1003">Cell membrane</keyword>
<feature type="transmembrane region" description="Helical" evidence="6">
    <location>
        <begin position="132"/>
        <end position="149"/>
    </location>
</feature>
<dbReference type="AlphaFoldDB" id="A0A4R6N757"/>
<protein>
    <submittedName>
        <fullName evidence="7">Phosphate:Na+ symporter</fullName>
    </submittedName>
</protein>
<name>A0A4R6N757_9BURK</name>
<dbReference type="RefSeq" id="WP_162849512.1">
    <property type="nucleotide sequence ID" value="NZ_JAUFPJ010000003.1"/>
</dbReference>
<dbReference type="PANTHER" id="PTHR10010">
    <property type="entry name" value="SOLUTE CARRIER FAMILY 34 SODIUM PHOSPHATE , MEMBER 2-RELATED"/>
    <property type="match status" value="1"/>
</dbReference>
<keyword evidence="8" id="KW-1185">Reference proteome</keyword>
<evidence type="ECO:0000256" key="6">
    <source>
        <dbReference type="SAM" id="Phobius"/>
    </source>
</evidence>
<feature type="transmembrane region" description="Helical" evidence="6">
    <location>
        <begin position="169"/>
        <end position="187"/>
    </location>
</feature>
<dbReference type="PANTHER" id="PTHR10010:SF46">
    <property type="entry name" value="SODIUM-DEPENDENT PHOSPHATE TRANSPORT PROTEIN 2B"/>
    <property type="match status" value="1"/>
</dbReference>
<comment type="subcellular location">
    <subcellularLocation>
        <location evidence="1">Cell membrane</location>
        <topology evidence="1">Multi-pass membrane protein</topology>
    </subcellularLocation>
</comment>
<proteinExistence type="predicted"/>
<keyword evidence="4 6" id="KW-1133">Transmembrane helix</keyword>
<dbReference type="EMBL" id="SNXE01000005">
    <property type="protein sequence ID" value="TDP09239.1"/>
    <property type="molecule type" value="Genomic_DNA"/>
</dbReference>
<sequence length="545" mass="59048">MSIFISLFAGLGLFFIGVRLISSHLRQVVGRRLRQLIARAVTGRGSLALFGLLAGAVMQSVNAVIHVLVALVTAGAMDRQRAFPIIRWANLGTSLLALVAAIDLHALALCLVGLTGMAYYRQIDQSTRWRHAVGALLGLGLLFLGTDYIKSGAALLRTEPWLRLHISELGVWLLPSFLMGAAVAWAAQSSTTVVVITMSLAAGGLIGWNGGAMLVMGAGLGSAASAWSLAGRLQGSARQLVLFQVLLRLQGLLLTLLFYAANRWLLDDPFGRLLEQHFGLGLAARLAVFYMVVQLLSDLASRALQAPALRWLEAWAAPSLQENLSRPHYVHDEALDEAETALLLADKEQQRLLACLPAYLDTLRQDRPAPEGSPALGPAERQAAEAQVLQLCEQFLVELADRQRSRDVLERCMVLRDRNRLLASLQDSLVELHQAAQAAGGAAADGAPVALLLDQLVQSLHLMLETLADTASRPLPDAEDLALLRSLTHDRSELMDGIRRRLQGSELEAGLRQAVFSATTVFERCVWLARRYVLLLDTPASSSAS</sequence>
<dbReference type="GO" id="GO:0044341">
    <property type="term" value="P:sodium-dependent phosphate transport"/>
    <property type="evidence" value="ECO:0007669"/>
    <property type="project" value="InterPro"/>
</dbReference>
<feature type="transmembrane region" description="Helical" evidence="6">
    <location>
        <begin position="95"/>
        <end position="120"/>
    </location>
</feature>
<evidence type="ECO:0000256" key="2">
    <source>
        <dbReference type="ARBA" id="ARBA00022475"/>
    </source>
</evidence>
<dbReference type="GO" id="GO:0005886">
    <property type="term" value="C:plasma membrane"/>
    <property type="evidence" value="ECO:0007669"/>
    <property type="project" value="UniProtKB-SubCell"/>
</dbReference>
<evidence type="ECO:0000256" key="4">
    <source>
        <dbReference type="ARBA" id="ARBA00022989"/>
    </source>
</evidence>
<dbReference type="GO" id="GO:0005436">
    <property type="term" value="F:sodium:phosphate symporter activity"/>
    <property type="evidence" value="ECO:0007669"/>
    <property type="project" value="InterPro"/>
</dbReference>
<comment type="caution">
    <text evidence="7">The sequence shown here is derived from an EMBL/GenBank/DDBJ whole genome shotgun (WGS) entry which is preliminary data.</text>
</comment>
<organism evidence="7 8">
    <name type="scientific">Roseateles asaccharophilus</name>
    <dbReference type="NCBI Taxonomy" id="582607"/>
    <lineage>
        <taxon>Bacteria</taxon>
        <taxon>Pseudomonadati</taxon>
        <taxon>Pseudomonadota</taxon>
        <taxon>Betaproteobacteria</taxon>
        <taxon>Burkholderiales</taxon>
        <taxon>Sphaerotilaceae</taxon>
        <taxon>Roseateles</taxon>
    </lineage>
</organism>
<reference evidence="7 8" key="1">
    <citation type="submission" date="2019-03" db="EMBL/GenBank/DDBJ databases">
        <title>Genomic Encyclopedia of Type Strains, Phase IV (KMG-IV): sequencing the most valuable type-strain genomes for metagenomic binning, comparative biology and taxonomic classification.</title>
        <authorList>
            <person name="Goeker M."/>
        </authorList>
    </citation>
    <scope>NUCLEOTIDE SEQUENCE [LARGE SCALE GENOMIC DNA]</scope>
    <source>
        <strain evidence="7 8">DSM 25082</strain>
    </source>
</reference>